<dbReference type="RefSeq" id="WP_186505496.1">
    <property type="nucleotide sequence ID" value="NZ_JACNEP010000002.1"/>
</dbReference>
<dbReference type="AlphaFoldDB" id="A0A8J6LXV1"/>
<dbReference type="PANTHER" id="PTHR21485">
    <property type="entry name" value="HAD SUPERFAMILY MEMBERS CMAS AND KDSC"/>
    <property type="match status" value="1"/>
</dbReference>
<dbReference type="EC" id="2.7.7.81" evidence="1"/>
<keyword evidence="1" id="KW-0808">Transferase</keyword>
<keyword evidence="1" id="KW-0548">Nucleotidyltransferase</keyword>
<evidence type="ECO:0000313" key="2">
    <source>
        <dbReference type="Proteomes" id="UP000601768"/>
    </source>
</evidence>
<dbReference type="CDD" id="cd02513">
    <property type="entry name" value="CMP-NeuAc_Synthase"/>
    <property type="match status" value="1"/>
</dbReference>
<keyword evidence="2" id="KW-1185">Reference proteome</keyword>
<dbReference type="InterPro" id="IPR003329">
    <property type="entry name" value="Cytidylyl_trans"/>
</dbReference>
<dbReference type="InterPro" id="IPR050793">
    <property type="entry name" value="CMP-NeuNAc_synthase"/>
</dbReference>
<evidence type="ECO:0000313" key="1">
    <source>
        <dbReference type="EMBL" id="MBC3765035.1"/>
    </source>
</evidence>
<comment type="caution">
    <text evidence="1">The sequence shown here is derived from an EMBL/GenBank/DDBJ whole genome shotgun (WGS) entry which is preliminary data.</text>
</comment>
<proteinExistence type="predicted"/>
<dbReference type="InterPro" id="IPR020039">
    <property type="entry name" value="PseF"/>
</dbReference>
<dbReference type="SUPFAM" id="SSF53448">
    <property type="entry name" value="Nucleotide-diphospho-sugar transferases"/>
    <property type="match status" value="1"/>
</dbReference>
<dbReference type="Gene3D" id="3.90.550.10">
    <property type="entry name" value="Spore Coat Polysaccharide Biosynthesis Protein SpsA, Chain A"/>
    <property type="match status" value="1"/>
</dbReference>
<dbReference type="InterPro" id="IPR029044">
    <property type="entry name" value="Nucleotide-diphossugar_trans"/>
</dbReference>
<reference evidence="1" key="1">
    <citation type="journal article" date="2018" name="Int. J. Syst. Evol. Microbiol.">
        <title>Neptunicella marina gen. nov., sp. nov., isolated from surface seawater.</title>
        <authorList>
            <person name="Liu X."/>
            <person name="Lai Q."/>
            <person name="Du Y."/>
            <person name="Zhang X."/>
            <person name="Liu Z."/>
            <person name="Sun F."/>
            <person name="Shao Z."/>
        </authorList>
    </citation>
    <scope>NUCLEOTIDE SEQUENCE</scope>
    <source>
        <strain evidence="1">S27-2</strain>
    </source>
</reference>
<organism evidence="1 2">
    <name type="scientific">Neptunicella marina</name>
    <dbReference type="NCBI Taxonomy" id="2125989"/>
    <lineage>
        <taxon>Bacteria</taxon>
        <taxon>Pseudomonadati</taxon>
        <taxon>Pseudomonadota</taxon>
        <taxon>Gammaproteobacteria</taxon>
        <taxon>Alteromonadales</taxon>
        <taxon>Alteromonadaceae</taxon>
        <taxon>Neptunicella</taxon>
    </lineage>
</organism>
<dbReference type="PANTHER" id="PTHR21485:SF6">
    <property type="entry name" value="N-ACYLNEURAMINATE CYTIDYLYLTRANSFERASE-RELATED"/>
    <property type="match status" value="1"/>
</dbReference>
<gene>
    <name evidence="1" type="primary">pseF</name>
    <name evidence="1" type="ORF">H8B19_04040</name>
</gene>
<dbReference type="Pfam" id="PF02348">
    <property type="entry name" value="CTP_transf_3"/>
    <property type="match status" value="1"/>
</dbReference>
<dbReference type="NCBIfam" id="TIGR03584">
    <property type="entry name" value="PseF"/>
    <property type="match status" value="1"/>
</dbReference>
<protein>
    <submittedName>
        <fullName evidence="1">Pseudaminic acid cytidylyltransferase</fullName>
        <ecNumber evidence="1">2.7.7.81</ecNumber>
    </submittedName>
</protein>
<reference evidence="1" key="2">
    <citation type="submission" date="2020-08" db="EMBL/GenBank/DDBJ databases">
        <authorList>
            <person name="Lai Q."/>
        </authorList>
    </citation>
    <scope>NUCLEOTIDE SEQUENCE</scope>
    <source>
        <strain evidence="1">S27-2</strain>
    </source>
</reference>
<name>A0A8J6LXV1_9ALTE</name>
<accession>A0A8J6LXV1</accession>
<sequence>MNLAVIPARGGSKRIPGKNIRQFAGKPLIAYSILAAQQSQLFDKIIVSTDDEKVAKVATEFGAEVPFMRPEDLSDDFTGTRPVTNHAIEFFQQQGQMPEFTCCIYATAPFLQAQYLLQGLNALKSKPAKAFAFSVTSFAFPIQRALELNENGPAPMFEQHIYQRSQDLTEAYHDAGQFYWGRSADYLSSKKIFSSDSEAVILPRHLVQDIDTLEDWHRAELMFNAYMREQDVT</sequence>
<dbReference type="Proteomes" id="UP000601768">
    <property type="component" value="Unassembled WGS sequence"/>
</dbReference>
<dbReference type="GO" id="GO:0008781">
    <property type="term" value="F:N-acylneuraminate cytidylyltransferase activity"/>
    <property type="evidence" value="ECO:0007669"/>
    <property type="project" value="TreeGrafter"/>
</dbReference>
<dbReference type="EMBL" id="JACNEP010000002">
    <property type="protein sequence ID" value="MBC3765035.1"/>
    <property type="molecule type" value="Genomic_DNA"/>
</dbReference>